<dbReference type="Proteomes" id="UP001501447">
    <property type="component" value="Unassembled WGS sequence"/>
</dbReference>
<accession>A0ABP6CSU2</accession>
<evidence type="ECO:0000256" key="1">
    <source>
        <dbReference type="SAM" id="MobiDB-lite"/>
    </source>
</evidence>
<proteinExistence type="predicted"/>
<evidence type="ECO:0000313" key="3">
    <source>
        <dbReference type="Proteomes" id="UP001501447"/>
    </source>
</evidence>
<feature type="compositionally biased region" description="Basic and acidic residues" evidence="1">
    <location>
        <begin position="21"/>
        <end position="46"/>
    </location>
</feature>
<reference evidence="3" key="1">
    <citation type="journal article" date="2019" name="Int. J. Syst. Evol. Microbiol.">
        <title>The Global Catalogue of Microorganisms (GCM) 10K type strain sequencing project: providing services to taxonomists for standard genome sequencing and annotation.</title>
        <authorList>
            <consortium name="The Broad Institute Genomics Platform"/>
            <consortium name="The Broad Institute Genome Sequencing Center for Infectious Disease"/>
            <person name="Wu L."/>
            <person name="Ma J."/>
        </authorList>
    </citation>
    <scope>NUCLEOTIDE SEQUENCE [LARGE SCALE GENOMIC DNA]</scope>
    <source>
        <strain evidence="3">JCM 16373</strain>
    </source>
</reference>
<name>A0ABP6CSU2_9ACTN</name>
<sequence>MLSCVQLAEPFHDARHRRDMTHHDRDSHGNEPHLPHTGGDRRQTRPDEDEFTDRSAGTPSSGSDVADISLRGPAELADALPYLLGFYPDDSIVAVALHGPRGRFGGRLRIGIPETEDERMALAPQVAECLDASSRARGASPDGAILFLCQEPGEGSSGKEVMERLKPLVQRLRTACGELDMPVYEALCLSGGRYFSYCCPDPRCCVPEGMPLAEPGTSAMAAAATYAGVQVHGSLRDMESRLTPLGPPFAEEQERVLDAVSAELTQRMLTVEGRQRVCSDTLALVGHLMERLNHSVPKKAGTHTVADAHDDGLLSHEEAAAVILGLQDRRTRDQAAEWMEGMEVGPALRLWRALSRRCVGPYTEHAAALLTLTGWVAWSGGDGPTARVALGLALRTDPDYLFAQLLNQACNEGLDPELIRRFLRADRERRASDDEGEQSDASKGSAP</sequence>
<organism evidence="2 3">
    <name type="scientific">Streptomyces axinellae</name>
    <dbReference type="NCBI Taxonomy" id="552788"/>
    <lineage>
        <taxon>Bacteria</taxon>
        <taxon>Bacillati</taxon>
        <taxon>Actinomycetota</taxon>
        <taxon>Actinomycetes</taxon>
        <taxon>Kitasatosporales</taxon>
        <taxon>Streptomycetaceae</taxon>
        <taxon>Streptomyces</taxon>
    </lineage>
</organism>
<dbReference type="Pfam" id="PF13830">
    <property type="entry name" value="DUF4192"/>
    <property type="match status" value="1"/>
</dbReference>
<dbReference type="EMBL" id="BAAARJ010000015">
    <property type="protein sequence ID" value="GAA2625610.1"/>
    <property type="molecule type" value="Genomic_DNA"/>
</dbReference>
<feature type="region of interest" description="Disordered" evidence="1">
    <location>
        <begin position="9"/>
        <end position="67"/>
    </location>
</feature>
<gene>
    <name evidence="2" type="ORF">GCM10009863_45360</name>
</gene>
<comment type="caution">
    <text evidence="2">The sequence shown here is derived from an EMBL/GenBank/DDBJ whole genome shotgun (WGS) entry which is preliminary data.</text>
</comment>
<protein>
    <submittedName>
        <fullName evidence="2">DUF4192 domain-containing protein</fullName>
    </submittedName>
</protein>
<evidence type="ECO:0000313" key="2">
    <source>
        <dbReference type="EMBL" id="GAA2625610.1"/>
    </source>
</evidence>
<keyword evidence="3" id="KW-1185">Reference proteome</keyword>
<dbReference type="InterPro" id="IPR025447">
    <property type="entry name" value="DUF4192"/>
</dbReference>
<feature type="region of interest" description="Disordered" evidence="1">
    <location>
        <begin position="428"/>
        <end position="447"/>
    </location>
</feature>